<proteinExistence type="inferred from homology"/>
<evidence type="ECO:0000256" key="5">
    <source>
        <dbReference type="ARBA" id="ARBA00022833"/>
    </source>
</evidence>
<protein>
    <recommendedName>
        <fullName evidence="8">Vacuolar protein-sorting-associated protein 36</fullName>
    </recommendedName>
    <alternativeName>
        <fullName evidence="8">ESCRT-II complex subunit VPS36</fullName>
    </alternativeName>
</protein>
<keyword evidence="2 8" id="KW-0813">Transport</keyword>
<evidence type="ECO:0000313" key="13">
    <source>
        <dbReference type="Proteomes" id="UP001497600"/>
    </source>
</evidence>
<dbReference type="EMBL" id="OZ004253">
    <property type="protein sequence ID" value="CAK7893843.1"/>
    <property type="molecule type" value="Genomic_DNA"/>
</dbReference>
<reference evidence="12 13" key="1">
    <citation type="submission" date="2024-01" db="EMBL/GenBank/DDBJ databases">
        <authorList>
            <consortium name="Genoscope - CEA"/>
            <person name="William W."/>
        </authorList>
    </citation>
    <scope>NUCLEOTIDE SEQUENCE [LARGE SCALE GENOMIC DNA]</scope>
    <source>
        <strain evidence="12 13">29B2s-10</strain>
    </source>
</reference>
<dbReference type="InterPro" id="IPR036390">
    <property type="entry name" value="WH_DNA-bd_sf"/>
</dbReference>
<dbReference type="SUPFAM" id="SSF90209">
    <property type="entry name" value="Ran binding protein zinc finger-like"/>
    <property type="match status" value="1"/>
</dbReference>
<dbReference type="SUPFAM" id="SSF46785">
    <property type="entry name" value="Winged helix' DNA-binding domain"/>
    <property type="match status" value="1"/>
</dbReference>
<dbReference type="InterPro" id="IPR001876">
    <property type="entry name" value="Znf_RanBP2"/>
</dbReference>
<evidence type="ECO:0000256" key="6">
    <source>
        <dbReference type="ARBA" id="ARBA00022927"/>
    </source>
</evidence>
<evidence type="ECO:0000256" key="2">
    <source>
        <dbReference type="ARBA" id="ARBA00022448"/>
    </source>
</evidence>
<evidence type="ECO:0000256" key="3">
    <source>
        <dbReference type="ARBA" id="ARBA00022723"/>
    </source>
</evidence>
<dbReference type="SUPFAM" id="SSF50729">
    <property type="entry name" value="PH domain-like"/>
    <property type="match status" value="1"/>
</dbReference>
<feature type="domain" description="RanBP2-type" evidence="10">
    <location>
        <begin position="123"/>
        <end position="152"/>
    </location>
</feature>
<dbReference type="InterPro" id="IPR021648">
    <property type="entry name" value="GLUE_dom"/>
</dbReference>
<evidence type="ECO:0000256" key="7">
    <source>
        <dbReference type="PROSITE-ProRule" id="PRU00322"/>
    </source>
</evidence>
<keyword evidence="13" id="KW-1185">Reference proteome</keyword>
<keyword evidence="8" id="KW-0967">Endosome</keyword>
<comment type="similarity">
    <text evidence="1 8">Belongs to the VPS36 family.</text>
</comment>
<keyword evidence="4 7" id="KW-0863">Zinc-finger</keyword>
<dbReference type="SMART" id="SM00547">
    <property type="entry name" value="ZnF_RBZ"/>
    <property type="match status" value="2"/>
</dbReference>
<evidence type="ECO:0000259" key="10">
    <source>
        <dbReference type="PROSITE" id="PS50199"/>
    </source>
</evidence>
<evidence type="ECO:0000256" key="8">
    <source>
        <dbReference type="RuleBase" id="RU367095"/>
    </source>
</evidence>
<name>A0ABP0E6A6_9ASCO</name>
<gene>
    <name evidence="12" type="ORF">CAAN4_A09560</name>
</gene>
<accession>A0ABP0E6A6</accession>
<comment type="function">
    <text evidence="8">Component of the ESCRT-II complex (endosomal sorting complex required for transport II), which is required for multivesicular body (MVB) formation and sorting of endosomal cargo proteins into MVBs.</text>
</comment>
<dbReference type="InterPro" id="IPR036388">
    <property type="entry name" value="WH-like_DNA-bd_sf"/>
</dbReference>
<dbReference type="Gene3D" id="1.10.10.10">
    <property type="entry name" value="Winged helix-like DNA-binding domain superfamily/Winged helix DNA-binding domain"/>
    <property type="match status" value="2"/>
</dbReference>
<dbReference type="InterPro" id="IPR037855">
    <property type="entry name" value="Vps36"/>
</dbReference>
<organism evidence="12 13">
    <name type="scientific">[Candida] anglica</name>
    <dbReference type="NCBI Taxonomy" id="148631"/>
    <lineage>
        <taxon>Eukaryota</taxon>
        <taxon>Fungi</taxon>
        <taxon>Dikarya</taxon>
        <taxon>Ascomycota</taxon>
        <taxon>Saccharomycotina</taxon>
        <taxon>Pichiomycetes</taxon>
        <taxon>Debaryomycetaceae</taxon>
        <taxon>Kurtzmaniella</taxon>
    </lineage>
</organism>
<keyword evidence="5" id="KW-0862">Zinc</keyword>
<feature type="domain" description="GLUE N-terminal" evidence="11">
    <location>
        <begin position="7"/>
        <end position="283"/>
    </location>
</feature>
<keyword evidence="6 8" id="KW-0653">Protein transport</keyword>
<dbReference type="PANTHER" id="PTHR13128:SF12">
    <property type="entry name" value="VACUOLAR PROTEIN-SORTING-ASSOCIATED PROTEIN 36"/>
    <property type="match status" value="1"/>
</dbReference>
<evidence type="ECO:0000256" key="9">
    <source>
        <dbReference type="SAM" id="MobiDB-lite"/>
    </source>
</evidence>
<dbReference type="Proteomes" id="UP001497600">
    <property type="component" value="Chromosome A"/>
</dbReference>
<evidence type="ECO:0000256" key="1">
    <source>
        <dbReference type="ARBA" id="ARBA00009697"/>
    </source>
</evidence>
<dbReference type="Gene3D" id="2.30.30.380">
    <property type="entry name" value="Zn-finger domain of Sec23/24"/>
    <property type="match status" value="1"/>
</dbReference>
<dbReference type="PROSITE" id="PS51495">
    <property type="entry name" value="GLUE"/>
    <property type="match status" value="1"/>
</dbReference>
<dbReference type="InterPro" id="IPR036443">
    <property type="entry name" value="Znf_RanBP2_sf"/>
</dbReference>
<dbReference type="PROSITE" id="PS01358">
    <property type="entry name" value="ZF_RANBP2_1"/>
    <property type="match status" value="1"/>
</dbReference>
<dbReference type="InterPro" id="IPR040608">
    <property type="entry name" value="Snf8/Vps36"/>
</dbReference>
<feature type="region of interest" description="Disordered" evidence="9">
    <location>
        <begin position="651"/>
        <end position="677"/>
    </location>
</feature>
<dbReference type="PROSITE" id="PS50199">
    <property type="entry name" value="ZF_RANBP2_2"/>
    <property type="match status" value="1"/>
</dbReference>
<evidence type="ECO:0000313" key="12">
    <source>
        <dbReference type="EMBL" id="CAK7893843.1"/>
    </source>
</evidence>
<feature type="compositionally biased region" description="Polar residues" evidence="9">
    <location>
        <begin position="653"/>
        <end position="669"/>
    </location>
</feature>
<dbReference type="Gene3D" id="2.30.29.30">
    <property type="entry name" value="Pleckstrin-homology domain (PH domain)/Phosphotyrosine-binding domain (PTB)"/>
    <property type="match status" value="1"/>
</dbReference>
<dbReference type="InterPro" id="IPR011993">
    <property type="entry name" value="PH-like_dom_sf"/>
</dbReference>
<dbReference type="Pfam" id="PF11605">
    <property type="entry name" value="Vps36_ESCRT-II"/>
    <property type="match status" value="1"/>
</dbReference>
<dbReference type="PANTHER" id="PTHR13128">
    <property type="entry name" value="VACUOLAR PROTEIN-SORTING-ASSOCIATED PROTEIN 36"/>
    <property type="match status" value="1"/>
</dbReference>
<keyword evidence="3" id="KW-0479">Metal-binding</keyword>
<evidence type="ECO:0000256" key="4">
    <source>
        <dbReference type="ARBA" id="ARBA00022771"/>
    </source>
</evidence>
<comment type="subunit">
    <text evidence="8">Component of the endosomal sorting complex required for transport II (ESCRT-II).</text>
</comment>
<evidence type="ECO:0000259" key="11">
    <source>
        <dbReference type="PROSITE" id="PS51495"/>
    </source>
</evidence>
<keyword evidence="8" id="KW-0963">Cytoplasm</keyword>
<comment type="subcellular location">
    <subcellularLocation>
        <location evidence="8">Cytoplasm</location>
    </subcellularLocation>
    <subcellularLocation>
        <location evidence="8">Endosome</location>
    </subcellularLocation>
</comment>
<sequence length="677" mass="75991">MEVWKPVLLNRSGRPILDEGEHNVYVRDDIGLYQGRSKLLDRQNGRIYLTNKRIIYVDNAIHENSLAVNILDVDRLEASDRFLRSSPKIKAFLKDQSSFLSSSDNVAATKSSNIAEVPNSNPTPAAWICMICTFNNVSTAKVCASCGIKRRELSPLSQQSTGNNTPLATTPTPPLSAPIPDANDTLTCPNCTFHNHPTMRFCEICGSDLKANLDSSSQSTIPYSASQNASRKSLPVSIKLEDSKDANVKYIKFSFHKGGETKFKELLQEQVDHIKWESLAQSGKINKNGRKIIQRVQVDGVEFTPNEDDDNNTEDRRPKEHRQLGIHGLEQIGEQRRKLNELVLSTSLEDLEQLMYKAQDLIKLSESFSKLLKPVKVSSTLIPPLHIKKTSQLYHRELSRHISEYLANFALTKSTSMVTTQDLFAHYNRFLSSSQGFGTDLILSADLLTAIDLFQELNLPFKRKRYEQSGIVVITPRSTNDYASLISQYLIEQELSFQAVQGIDDELGWTREDAIYRGKTVGEIAEHFEWSYGIALEELQVCLDKATVVIDENIGGTFYFINKFNKEVHKELDKGPKPEVVKNEIVMPIEPIKKKVQEIETVQTFTTASHFAIKKGKLDERTNSMAVRDTISLPAAPIFDPEVASLPIVPTNVPHSDSTNESSTKTATLNELEGLNF</sequence>
<dbReference type="Pfam" id="PF04157">
    <property type="entry name" value="EAP30"/>
    <property type="match status" value="1"/>
</dbReference>